<dbReference type="RefSeq" id="WP_167190032.1">
    <property type="nucleotide sequence ID" value="NZ_JAAONZ010000016.1"/>
</dbReference>
<evidence type="ECO:0000256" key="1">
    <source>
        <dbReference type="ARBA" id="ARBA00023125"/>
    </source>
</evidence>
<dbReference type="Pfam" id="PF00440">
    <property type="entry name" value="TetR_N"/>
    <property type="match status" value="1"/>
</dbReference>
<dbReference type="PANTHER" id="PTHR43479:SF11">
    <property type="entry name" value="ACREF_ENVCD OPERON REPRESSOR-RELATED"/>
    <property type="match status" value="1"/>
</dbReference>
<reference evidence="4" key="1">
    <citation type="submission" date="2020-03" db="EMBL/GenBank/DDBJ databases">
        <authorList>
            <person name="Guo F."/>
        </authorList>
    </citation>
    <scope>NUCLEOTIDE SEQUENCE</scope>
    <source>
        <strain evidence="4">JCM 30134</strain>
    </source>
</reference>
<proteinExistence type="predicted"/>
<sequence>MTPKTDPHTQPKEDARKTRSREAIDAAFLRLLEHKSLDQISVREIAQEAGIGHATFYRHYTTKEELLDVLAADEIQRMVDLSLPLMQAEDTMESCLAQCRYIDKHRTLWTTLLTGGAASTVKEELLRIAREVASQAPIPAGAHLPRELSTILTVTAMIETISWWLQQKKPLAVNKIARYIHQIITANAFV</sequence>
<dbReference type="GO" id="GO:0003677">
    <property type="term" value="F:DNA binding"/>
    <property type="evidence" value="ECO:0007669"/>
    <property type="project" value="UniProtKB-UniRule"/>
</dbReference>
<evidence type="ECO:0000259" key="3">
    <source>
        <dbReference type="PROSITE" id="PS50977"/>
    </source>
</evidence>
<dbReference type="Gene3D" id="1.10.357.10">
    <property type="entry name" value="Tetracycline Repressor, domain 2"/>
    <property type="match status" value="1"/>
</dbReference>
<dbReference type="InterPro" id="IPR001647">
    <property type="entry name" value="HTH_TetR"/>
</dbReference>
<name>A0A9E5T1G5_9GAMM</name>
<evidence type="ECO:0000313" key="4">
    <source>
        <dbReference type="EMBL" id="NHO67410.1"/>
    </source>
</evidence>
<protein>
    <submittedName>
        <fullName evidence="4">TetR/AcrR family transcriptional regulator</fullName>
    </submittedName>
</protein>
<organism evidence="4 5">
    <name type="scientific">Pseudomaricurvus hydrocarbonicus</name>
    <dbReference type="NCBI Taxonomy" id="1470433"/>
    <lineage>
        <taxon>Bacteria</taxon>
        <taxon>Pseudomonadati</taxon>
        <taxon>Pseudomonadota</taxon>
        <taxon>Gammaproteobacteria</taxon>
        <taxon>Cellvibrionales</taxon>
        <taxon>Cellvibrionaceae</taxon>
        <taxon>Pseudomaricurvus</taxon>
    </lineage>
</organism>
<keyword evidence="5" id="KW-1185">Reference proteome</keyword>
<comment type="caution">
    <text evidence="4">The sequence shown here is derived from an EMBL/GenBank/DDBJ whole genome shotgun (WGS) entry which is preliminary data.</text>
</comment>
<keyword evidence="1 2" id="KW-0238">DNA-binding</keyword>
<dbReference type="AlphaFoldDB" id="A0A9E5T1G5"/>
<dbReference type="InterPro" id="IPR050624">
    <property type="entry name" value="HTH-type_Tx_Regulator"/>
</dbReference>
<dbReference type="Proteomes" id="UP000787472">
    <property type="component" value="Unassembled WGS sequence"/>
</dbReference>
<feature type="DNA-binding region" description="H-T-H motif" evidence="2">
    <location>
        <begin position="41"/>
        <end position="60"/>
    </location>
</feature>
<gene>
    <name evidence="4" type="ORF">G8770_17835</name>
</gene>
<dbReference type="InterPro" id="IPR009057">
    <property type="entry name" value="Homeodomain-like_sf"/>
</dbReference>
<accession>A0A9E5T1G5</accession>
<dbReference type="PANTHER" id="PTHR43479">
    <property type="entry name" value="ACREF/ENVCD OPERON REPRESSOR-RELATED"/>
    <property type="match status" value="1"/>
</dbReference>
<feature type="domain" description="HTH tetR-type" evidence="3">
    <location>
        <begin position="18"/>
        <end position="78"/>
    </location>
</feature>
<evidence type="ECO:0000256" key="2">
    <source>
        <dbReference type="PROSITE-ProRule" id="PRU00335"/>
    </source>
</evidence>
<evidence type="ECO:0000313" key="5">
    <source>
        <dbReference type="Proteomes" id="UP000787472"/>
    </source>
</evidence>
<dbReference type="EMBL" id="JAAONZ010000016">
    <property type="protein sequence ID" value="NHO67410.1"/>
    <property type="molecule type" value="Genomic_DNA"/>
</dbReference>
<dbReference type="PROSITE" id="PS50977">
    <property type="entry name" value="HTH_TETR_2"/>
    <property type="match status" value="1"/>
</dbReference>
<dbReference type="SUPFAM" id="SSF46689">
    <property type="entry name" value="Homeodomain-like"/>
    <property type="match status" value="1"/>
</dbReference>